<reference evidence="1" key="1">
    <citation type="submission" date="2013-11" db="EMBL/GenBank/DDBJ databases">
        <title>Discovery of phiAGATE novel phage infecting Bacillus pumilus leads to new insights in phylogeny of subfamily Spounavirinae.</title>
        <authorList>
            <person name="Barylski J."/>
            <person name="Nowicki G."/>
            <person name="Gozdzicka-Jozefiak A."/>
        </authorList>
    </citation>
    <scope>NUCLEOTIDE SEQUENCE [LARGE SCALE GENOMIC DNA]</scope>
</reference>
<sequence>MPNAQSKIFDLDGYKDRVRVSELTLKQWMKEVNLSMTVEEFLSDYTYDDTESIMRFLNLK</sequence>
<dbReference type="KEGG" id="vg:14516180"/>
<dbReference type="EMBL" id="JX238501">
    <property type="protein sequence ID" value="AGB62677.1"/>
    <property type="molecule type" value="Genomic_DNA"/>
</dbReference>
<protein>
    <submittedName>
        <fullName evidence="1">Uncharacterized protein</fullName>
    </submittedName>
</protein>
<proteinExistence type="predicted"/>
<name>L0LAD2_9CAUD</name>
<keyword evidence="2" id="KW-1185">Reference proteome</keyword>
<organism evidence="1 2">
    <name type="scientific">Bacillus phage phiAGATE</name>
    <dbReference type="NCBI Taxonomy" id="1204533"/>
    <lineage>
        <taxon>Viruses</taxon>
        <taxon>Duplodnaviria</taxon>
        <taxon>Heunggongvirae</taxon>
        <taxon>Uroviricota</taxon>
        <taxon>Caudoviricetes</taxon>
        <taxon>Herelleviridae</taxon>
        <taxon>Bastillevirinae</taxon>
        <taxon>Agatevirus</taxon>
        <taxon>Agatevirus agate</taxon>
    </lineage>
</organism>
<accession>L0LAD2</accession>
<evidence type="ECO:0000313" key="2">
    <source>
        <dbReference type="Proteomes" id="UP000010364"/>
    </source>
</evidence>
<dbReference type="RefSeq" id="YP_007349270.1">
    <property type="nucleotide sequence ID" value="NC_020081.2"/>
</dbReference>
<dbReference type="OrthoDB" id="37048at10239"/>
<dbReference type="GeneID" id="14516180"/>
<dbReference type="Proteomes" id="UP000010364">
    <property type="component" value="Segment"/>
</dbReference>
<evidence type="ECO:0000313" key="1">
    <source>
        <dbReference type="EMBL" id="AGB62677.1"/>
    </source>
</evidence>